<keyword evidence="4" id="KW-0658">Purine biosynthesis</keyword>
<dbReference type="Proteomes" id="UP000254737">
    <property type="component" value="Unassembled WGS sequence"/>
</dbReference>
<evidence type="ECO:0000313" key="6">
    <source>
        <dbReference type="EMBL" id="RRT93162.1"/>
    </source>
</evidence>
<dbReference type="GO" id="GO:0004644">
    <property type="term" value="F:phosphoribosylglycinamide formyltransferase activity"/>
    <property type="evidence" value="ECO:0007669"/>
    <property type="project" value="UniProtKB-EC"/>
</dbReference>
<dbReference type="AlphaFoldDB" id="A0A376GIC3"/>
<dbReference type="GO" id="GO:0005737">
    <property type="term" value="C:cytoplasm"/>
    <property type="evidence" value="ECO:0007669"/>
    <property type="project" value="TreeGrafter"/>
</dbReference>
<dbReference type="EMBL" id="RHPO01000005">
    <property type="protein sequence ID" value="RRT93162.1"/>
    <property type="molecule type" value="Genomic_DNA"/>
</dbReference>
<dbReference type="InterPro" id="IPR002376">
    <property type="entry name" value="Formyl_transf_N"/>
</dbReference>
<name>A0A376GIC3_9FLAO</name>
<accession>A0A376GIC3</accession>
<evidence type="ECO:0000256" key="1">
    <source>
        <dbReference type="ARBA" id="ARBA00005054"/>
    </source>
</evidence>
<protein>
    <recommendedName>
        <fullName evidence="2">phosphoribosylglycinamide formyltransferase 1</fullName>
        <ecNumber evidence="2">2.1.2.2</ecNumber>
    </recommendedName>
</protein>
<dbReference type="Pfam" id="PF00551">
    <property type="entry name" value="Formyl_trans_N"/>
    <property type="match status" value="1"/>
</dbReference>
<proteinExistence type="predicted"/>
<keyword evidence="3 7" id="KW-0808">Transferase</keyword>
<gene>
    <name evidence="7" type="primary">purN_2</name>
    <name evidence="6" type="ORF">EGI89_04080</name>
    <name evidence="7" type="ORF">NCTC13456_02752</name>
</gene>
<reference evidence="6 9" key="2">
    <citation type="submission" date="2018-10" db="EMBL/GenBank/DDBJ databases">
        <title>Transmission dynamics of multidrug resistant bacteria on intensive care unit surfaces.</title>
        <authorList>
            <person name="D'Souza A.W."/>
            <person name="Potter R.F."/>
            <person name="Wallace M."/>
            <person name="Shupe A."/>
            <person name="Patel S."/>
            <person name="Sun S."/>
            <person name="Gul D."/>
            <person name="Kwon J.H."/>
            <person name="Andleeb S."/>
            <person name="Burnham C.-A.D."/>
            <person name="Dantas G."/>
        </authorList>
    </citation>
    <scope>NUCLEOTIDE SEQUENCE [LARGE SCALE GENOMIC DNA]</scope>
    <source>
        <strain evidence="6 9">WF_348</strain>
    </source>
</reference>
<evidence type="ECO:0000259" key="5">
    <source>
        <dbReference type="Pfam" id="PF00551"/>
    </source>
</evidence>
<dbReference type="Proteomes" id="UP000267844">
    <property type="component" value="Unassembled WGS sequence"/>
</dbReference>
<dbReference type="PANTHER" id="PTHR43369">
    <property type="entry name" value="PHOSPHORIBOSYLGLYCINAMIDE FORMYLTRANSFERASE"/>
    <property type="match status" value="1"/>
</dbReference>
<dbReference type="InterPro" id="IPR036477">
    <property type="entry name" value="Formyl_transf_N_sf"/>
</dbReference>
<dbReference type="STRING" id="343874.GCA_000805695_02709"/>
<dbReference type="Gene3D" id="3.40.50.170">
    <property type="entry name" value="Formyl transferase, N-terminal domain"/>
    <property type="match status" value="1"/>
</dbReference>
<reference evidence="7 8" key="1">
    <citation type="submission" date="2018-06" db="EMBL/GenBank/DDBJ databases">
        <authorList>
            <consortium name="Pathogen Informatics"/>
            <person name="Doyle S."/>
        </authorList>
    </citation>
    <scope>NUCLEOTIDE SEQUENCE [LARGE SCALE GENOMIC DNA]</scope>
    <source>
        <strain evidence="7 8">NCTC13456</strain>
    </source>
</reference>
<organism evidence="7 8">
    <name type="scientific">Empedobacter falsenii</name>
    <dbReference type="NCBI Taxonomy" id="343874"/>
    <lineage>
        <taxon>Bacteria</taxon>
        <taxon>Pseudomonadati</taxon>
        <taxon>Bacteroidota</taxon>
        <taxon>Flavobacteriia</taxon>
        <taxon>Flavobacteriales</taxon>
        <taxon>Weeksellaceae</taxon>
        <taxon>Empedobacter</taxon>
    </lineage>
</organism>
<evidence type="ECO:0000256" key="2">
    <source>
        <dbReference type="ARBA" id="ARBA00012254"/>
    </source>
</evidence>
<evidence type="ECO:0000313" key="9">
    <source>
        <dbReference type="Proteomes" id="UP000267844"/>
    </source>
</evidence>
<evidence type="ECO:0000256" key="4">
    <source>
        <dbReference type="ARBA" id="ARBA00022755"/>
    </source>
</evidence>
<dbReference type="SUPFAM" id="SSF53328">
    <property type="entry name" value="Formyltransferase"/>
    <property type="match status" value="1"/>
</dbReference>
<dbReference type="EMBL" id="UFXS01000001">
    <property type="protein sequence ID" value="STD59122.1"/>
    <property type="molecule type" value="Genomic_DNA"/>
</dbReference>
<comment type="pathway">
    <text evidence="1">Purine metabolism; IMP biosynthesis via de novo pathway; N(2)-formyl-N(1)-(5-phospho-D-ribosyl)glycinamide from N(1)-(5-phospho-D-ribosyl)glycinamide (10-formyl THF route): step 1/1.</text>
</comment>
<dbReference type="PANTHER" id="PTHR43369:SF2">
    <property type="entry name" value="PHOSPHORIBOSYLGLYCINAMIDE FORMYLTRANSFERASE"/>
    <property type="match status" value="1"/>
</dbReference>
<evidence type="ECO:0000313" key="8">
    <source>
        <dbReference type="Proteomes" id="UP000254737"/>
    </source>
</evidence>
<dbReference type="GO" id="GO:0006189">
    <property type="term" value="P:'de novo' IMP biosynthetic process"/>
    <property type="evidence" value="ECO:0007669"/>
    <property type="project" value="TreeGrafter"/>
</dbReference>
<evidence type="ECO:0000256" key="3">
    <source>
        <dbReference type="ARBA" id="ARBA00022679"/>
    </source>
</evidence>
<sequence>MATQPKIAVISYNTPHRKTQDVLHGLKAKGYQNVKIFALPFVQRENPFKPIYQHRPSKAIQVNLDDYCNSFGYNFDLTTAETLNNQLNDYKAEYVIIAGAGLLPDELVENHKIINTHPGFLPLTRGLDSLKWAITKGVEIGVTTHFVDTEADAGFLIEQQYVPVYGNDTFHSLANRQYETEIEMLVNSIELIPTLSEFKSLSSNEFEATRRMPKAIEENLMQAFDTYKEKYKRD</sequence>
<evidence type="ECO:0000313" key="7">
    <source>
        <dbReference type="EMBL" id="STD59122.1"/>
    </source>
</evidence>
<feature type="domain" description="Formyl transferase N-terminal" evidence="5">
    <location>
        <begin position="43"/>
        <end position="188"/>
    </location>
</feature>
<dbReference type="RefSeq" id="WP_115001095.1">
    <property type="nucleotide sequence ID" value="NZ_JAAGKM010000015.1"/>
</dbReference>
<dbReference type="EC" id="2.1.2.2" evidence="2"/>